<protein>
    <submittedName>
        <fullName evidence="2">DUF2063 domain-containing protein</fullName>
    </submittedName>
</protein>
<accession>A0A3S0JE03</accession>
<sequence length="270" mass="28595">MPTLHEVQGAFGRSLLLGEDAAVAVHVVEDGFTATERLAIYRNTSRSVLTEALRLSHPAVDRLVGRDFFDLLSARFIRAQPPRSGDLNLYGVGFADVIATVPEAATLAYLPDVARFEWGLACAANAPDGPRLDPAAFAGAIGDGRGDGQGDLIIEPHASLRLLHLDHPADAIADAVLSDDDAALGAVDVTDGPVWLAVHRGPLGVEAERLTPEDWRCLHRLCGGESLGSLLETSDRDIAGLLAGQFLKGRFSAIRFISSNGSAVTQESSQ</sequence>
<dbReference type="Pfam" id="PF09836">
    <property type="entry name" value="DUF2063"/>
    <property type="match status" value="1"/>
</dbReference>
<dbReference type="AlphaFoldDB" id="A0A3S0JE03"/>
<dbReference type="RefSeq" id="WP_126620570.1">
    <property type="nucleotide sequence ID" value="NZ_JBHUCY010000044.1"/>
</dbReference>
<gene>
    <name evidence="2" type="ORF">EJ903_24875</name>
</gene>
<dbReference type="OrthoDB" id="4146344at2"/>
<keyword evidence="3" id="KW-1185">Reference proteome</keyword>
<comment type="caution">
    <text evidence="2">The sequence shown here is derived from an EMBL/GenBank/DDBJ whole genome shotgun (WGS) entry which is preliminary data.</text>
</comment>
<dbReference type="EMBL" id="RXMA01000047">
    <property type="protein sequence ID" value="RTR13104.1"/>
    <property type="molecule type" value="Genomic_DNA"/>
</dbReference>
<dbReference type="InterPro" id="IPR018640">
    <property type="entry name" value="DUF2063"/>
</dbReference>
<name>A0A3S0JE03_9PROT</name>
<evidence type="ECO:0000313" key="2">
    <source>
        <dbReference type="EMBL" id="RTR13104.1"/>
    </source>
</evidence>
<evidence type="ECO:0000259" key="1">
    <source>
        <dbReference type="Pfam" id="PF09836"/>
    </source>
</evidence>
<evidence type="ECO:0000313" key="3">
    <source>
        <dbReference type="Proteomes" id="UP000277007"/>
    </source>
</evidence>
<organism evidence="2 3">
    <name type="scientific">Azospirillum griseum</name>
    <dbReference type="NCBI Taxonomy" id="2496639"/>
    <lineage>
        <taxon>Bacteria</taxon>
        <taxon>Pseudomonadati</taxon>
        <taxon>Pseudomonadota</taxon>
        <taxon>Alphaproteobacteria</taxon>
        <taxon>Rhodospirillales</taxon>
        <taxon>Azospirillaceae</taxon>
        <taxon>Azospirillum</taxon>
    </lineage>
</organism>
<proteinExistence type="predicted"/>
<feature type="domain" description="Putative DNA-binding" evidence="1">
    <location>
        <begin position="7"/>
        <end position="96"/>
    </location>
</feature>
<reference evidence="2 3" key="1">
    <citation type="submission" date="2018-12" db="EMBL/GenBank/DDBJ databases">
        <authorList>
            <person name="Yang Y."/>
        </authorList>
    </citation>
    <scope>NUCLEOTIDE SEQUENCE [LARGE SCALE GENOMIC DNA]</scope>
    <source>
        <strain evidence="2 3">L-25-5w-1</strain>
    </source>
</reference>
<dbReference type="Proteomes" id="UP000277007">
    <property type="component" value="Unassembled WGS sequence"/>
</dbReference>